<dbReference type="OrthoDB" id="9807486at2"/>
<sequence length="185" mass="21250">MKNLLPEKGKLLVAEPSILNDNSFNRAIILLAEYTSNSTVGFILNKPLEYTVNDLVPDVDCNFHVYEGGPVEQDNLYFVHRIPELLDGSLEVANGIFWGGNFKQLKKLLNEGLLIESDIRFFLGYTGWSKNQLEDEIKENSWFVSENDFDNIFTLNEENLWKDKLLQKGGNYKLWANAPKNFNLN</sequence>
<dbReference type="Pfam" id="PF02622">
    <property type="entry name" value="DUF179"/>
    <property type="match status" value="1"/>
</dbReference>
<protein>
    <submittedName>
        <fullName evidence="1">YqgE/AlgH family protein</fullName>
    </submittedName>
</protein>
<organism evidence="1 2">
    <name type="scientific">Polaribacter aestuariivivens</name>
    <dbReference type="NCBI Taxonomy" id="2304626"/>
    <lineage>
        <taxon>Bacteria</taxon>
        <taxon>Pseudomonadati</taxon>
        <taxon>Bacteroidota</taxon>
        <taxon>Flavobacteriia</taxon>
        <taxon>Flavobacteriales</taxon>
        <taxon>Flavobacteriaceae</taxon>
    </lineage>
</organism>
<dbReference type="InterPro" id="IPR003774">
    <property type="entry name" value="AlgH-like"/>
</dbReference>
<dbReference type="AlphaFoldDB" id="A0A5S3N178"/>
<dbReference type="Proteomes" id="UP000307140">
    <property type="component" value="Unassembled WGS sequence"/>
</dbReference>
<dbReference type="SUPFAM" id="SSF143456">
    <property type="entry name" value="VC0467-like"/>
    <property type="match status" value="1"/>
</dbReference>
<accession>A0A5S3N178</accession>
<comment type="caution">
    <text evidence="1">The sequence shown here is derived from an EMBL/GenBank/DDBJ whole genome shotgun (WGS) entry which is preliminary data.</text>
</comment>
<dbReference type="PANTHER" id="PTHR31984">
    <property type="entry name" value="TRANSPORTER, PUTATIVE (DUF179)-RELATED"/>
    <property type="match status" value="1"/>
</dbReference>
<gene>
    <name evidence="1" type="ORF">FDT66_12620</name>
</gene>
<dbReference type="RefSeq" id="WP_138537098.1">
    <property type="nucleotide sequence ID" value="NZ_VANR01000007.1"/>
</dbReference>
<evidence type="ECO:0000313" key="2">
    <source>
        <dbReference type="Proteomes" id="UP000307140"/>
    </source>
</evidence>
<dbReference type="EMBL" id="VANR01000007">
    <property type="protein sequence ID" value="TMM28747.1"/>
    <property type="molecule type" value="Genomic_DNA"/>
</dbReference>
<proteinExistence type="predicted"/>
<evidence type="ECO:0000313" key="1">
    <source>
        <dbReference type="EMBL" id="TMM28747.1"/>
    </source>
</evidence>
<dbReference type="PANTHER" id="PTHR31984:SF17">
    <property type="entry name" value="TRANSCRIPTIONAL REGULATOR"/>
    <property type="match status" value="1"/>
</dbReference>
<reference evidence="1 2" key="1">
    <citation type="submission" date="2019-05" db="EMBL/GenBank/DDBJ databases">
        <title>Polaribacter aestuariivivens sp. nov., isolated from a tidal flat.</title>
        <authorList>
            <person name="Yoon J.-H."/>
        </authorList>
    </citation>
    <scope>NUCLEOTIDE SEQUENCE [LARGE SCALE GENOMIC DNA]</scope>
    <source>
        <strain evidence="1 2">DBTF-3</strain>
    </source>
</reference>
<name>A0A5S3N178_9FLAO</name>
<dbReference type="Gene3D" id="3.40.1740.10">
    <property type="entry name" value="VC0467-like"/>
    <property type="match status" value="1"/>
</dbReference>
<keyword evidence="2" id="KW-1185">Reference proteome</keyword>